<evidence type="ECO:0000256" key="4">
    <source>
        <dbReference type="ARBA" id="ARBA00022574"/>
    </source>
</evidence>
<keyword evidence="10" id="KW-1185">Reference proteome</keyword>
<dbReference type="Gene3D" id="2.130.10.10">
    <property type="entry name" value="YVTN repeat-like/Quinoprotein amine dehydrogenase"/>
    <property type="match status" value="1"/>
</dbReference>
<dbReference type="InterPro" id="IPR036322">
    <property type="entry name" value="WD40_repeat_dom_sf"/>
</dbReference>
<keyword evidence="3" id="KW-0597">Phosphoprotein</keyword>
<evidence type="ECO:0000313" key="9">
    <source>
        <dbReference type="EMBL" id="KAF0483927.1"/>
    </source>
</evidence>
<dbReference type="PANTHER" id="PTHR18359">
    <property type="entry name" value="WD-REPEAT PROTEIN-RELATED"/>
    <property type="match status" value="1"/>
</dbReference>
<protein>
    <recommendedName>
        <fullName evidence="8">U3 small nucleolar RNA-associated protein 18 homolog</fullName>
    </recommendedName>
</protein>
<proteinExistence type="inferred from homology"/>
<evidence type="ECO:0000256" key="3">
    <source>
        <dbReference type="ARBA" id="ARBA00022553"/>
    </source>
</evidence>
<evidence type="ECO:0000256" key="2">
    <source>
        <dbReference type="ARBA" id="ARBA00022552"/>
    </source>
</evidence>
<reference evidence="9 10" key="1">
    <citation type="journal article" date="2019" name="Environ. Microbiol.">
        <title>At the nexus of three kingdoms: the genome of the mycorrhizal fungus Gigaspora margarita provides insights into plant, endobacterial and fungal interactions.</title>
        <authorList>
            <person name="Venice F."/>
            <person name="Ghignone S."/>
            <person name="Salvioli di Fossalunga A."/>
            <person name="Amselem J."/>
            <person name="Novero M."/>
            <person name="Xianan X."/>
            <person name="Sedzielewska Toro K."/>
            <person name="Morin E."/>
            <person name="Lipzen A."/>
            <person name="Grigoriev I.V."/>
            <person name="Henrissat B."/>
            <person name="Martin F.M."/>
            <person name="Bonfante P."/>
        </authorList>
    </citation>
    <scope>NUCLEOTIDE SEQUENCE [LARGE SCALE GENOMIC DNA]</scope>
    <source>
        <strain evidence="9 10">BEG34</strain>
    </source>
</reference>
<keyword evidence="6" id="KW-0539">Nucleus</keyword>
<dbReference type="SMART" id="SM00320">
    <property type="entry name" value="WD40"/>
    <property type="match status" value="6"/>
</dbReference>
<comment type="subcellular location">
    <subcellularLocation>
        <location evidence="1">Nucleus</location>
        <location evidence="1">Nucleolus</location>
    </subcellularLocation>
</comment>
<dbReference type="InterPro" id="IPR015943">
    <property type="entry name" value="WD40/YVTN_repeat-like_dom_sf"/>
</dbReference>
<keyword evidence="2" id="KW-0698">rRNA processing</keyword>
<dbReference type="InterPro" id="IPR045161">
    <property type="entry name" value="Utp18"/>
</dbReference>
<dbReference type="InterPro" id="IPR001680">
    <property type="entry name" value="WD40_rpt"/>
</dbReference>
<dbReference type="EMBL" id="WTPW01000743">
    <property type="protein sequence ID" value="KAF0483927.1"/>
    <property type="molecule type" value="Genomic_DNA"/>
</dbReference>
<dbReference type="PROSITE" id="PS50294">
    <property type="entry name" value="WD_REPEATS_REGION"/>
    <property type="match status" value="1"/>
</dbReference>
<gene>
    <name evidence="9" type="ORF">F8M41_023173</name>
</gene>
<evidence type="ECO:0000256" key="1">
    <source>
        <dbReference type="ARBA" id="ARBA00004604"/>
    </source>
</evidence>
<dbReference type="AlphaFoldDB" id="A0A8H4EHM3"/>
<dbReference type="FunFam" id="2.130.10.10:FF:000121">
    <property type="entry name" value="U3 small nucleolar RNA-associated protein 18 homolog"/>
    <property type="match status" value="1"/>
</dbReference>
<comment type="similarity">
    <text evidence="7">Belongs to the WD repeat UTP18 family.</text>
</comment>
<dbReference type="GO" id="GO:0034388">
    <property type="term" value="C:Pwp2p-containing subcomplex of 90S preribosome"/>
    <property type="evidence" value="ECO:0007669"/>
    <property type="project" value="TreeGrafter"/>
</dbReference>
<dbReference type="Pfam" id="PF00400">
    <property type="entry name" value="WD40"/>
    <property type="match status" value="2"/>
</dbReference>
<dbReference type="GO" id="GO:0032040">
    <property type="term" value="C:small-subunit processome"/>
    <property type="evidence" value="ECO:0007669"/>
    <property type="project" value="TreeGrafter"/>
</dbReference>
<dbReference type="SUPFAM" id="SSF50978">
    <property type="entry name" value="WD40 repeat-like"/>
    <property type="match status" value="1"/>
</dbReference>
<evidence type="ECO:0000256" key="8">
    <source>
        <dbReference type="ARBA" id="ARBA00074442"/>
    </source>
</evidence>
<sequence length="520" mass="58823">MSQLLDKILMNTDEPSYDILKEIDDNLGGSDTEIPMPSIDTTPIIPSDVRRYIEQALEISKNKDEETDDVQNQITEDTGAWQDSDDEKVCVSLQSKSMLKKLRKNEDEDIISGDQYEKRLRQQFEKLYPTPNWATVPSKRKRQQILDSSDSSDDEPPEELAIRNESDKHNESSKKNDEYNESDTHNKSDTLKIQKKLLSNKKLEVTKVKHVNQQAYSQSVVQSVAFHPNAQVAMTAGLDKTIRLFQIDGKINPKIQSVVLKDLPIYRAAFNSIGTEIIAAGRKKYFYIFNIEAGSIDKSNGIYGFQDKSLENFSISPCGQYIVFAGNSGYLVLVSNRTKQWIANMKMNGTVTSVDWSNDGRYLYSVGSDAEVYQWDVNTRRCVHRFKDDGGFKPTKISVSKNGHYFAIGSNSGIVNVYDETCLALPNPKPLKSIMNLTTNVHDMKFNHDSQILGISSHSKKNQLKLVHLPSLNVFPNWPNNLTSLNYVQCFDFSPSSGYIAIGNDKGKALLYRLRHYPVA</sequence>
<accession>A0A8H4EHM3</accession>
<evidence type="ECO:0000256" key="7">
    <source>
        <dbReference type="ARBA" id="ARBA00025767"/>
    </source>
</evidence>
<name>A0A8H4EHM3_GIGMA</name>
<comment type="caution">
    <text evidence="9">The sequence shown here is derived from an EMBL/GenBank/DDBJ whole genome shotgun (WGS) entry which is preliminary data.</text>
</comment>
<dbReference type="GO" id="GO:0006364">
    <property type="term" value="P:rRNA processing"/>
    <property type="evidence" value="ECO:0007669"/>
    <property type="project" value="UniProtKB-KW"/>
</dbReference>
<dbReference type="OrthoDB" id="1935146at2759"/>
<keyword evidence="5" id="KW-0677">Repeat</keyword>
<evidence type="ECO:0000313" key="10">
    <source>
        <dbReference type="Proteomes" id="UP000439903"/>
    </source>
</evidence>
<evidence type="ECO:0000256" key="5">
    <source>
        <dbReference type="ARBA" id="ARBA00022737"/>
    </source>
</evidence>
<evidence type="ECO:0000256" key="6">
    <source>
        <dbReference type="ARBA" id="ARBA00023242"/>
    </source>
</evidence>
<dbReference type="PANTHER" id="PTHR18359:SF0">
    <property type="entry name" value="U3 SMALL NUCLEOLAR RNA-ASSOCIATED PROTEIN 18 HOMOLOG"/>
    <property type="match status" value="1"/>
</dbReference>
<keyword evidence="4" id="KW-0853">WD repeat</keyword>
<organism evidence="9 10">
    <name type="scientific">Gigaspora margarita</name>
    <dbReference type="NCBI Taxonomy" id="4874"/>
    <lineage>
        <taxon>Eukaryota</taxon>
        <taxon>Fungi</taxon>
        <taxon>Fungi incertae sedis</taxon>
        <taxon>Mucoromycota</taxon>
        <taxon>Glomeromycotina</taxon>
        <taxon>Glomeromycetes</taxon>
        <taxon>Diversisporales</taxon>
        <taxon>Gigasporaceae</taxon>
        <taxon>Gigaspora</taxon>
    </lineage>
</organism>
<dbReference type="PROSITE" id="PS50082">
    <property type="entry name" value="WD_REPEATS_2"/>
    <property type="match status" value="1"/>
</dbReference>
<dbReference type="Proteomes" id="UP000439903">
    <property type="component" value="Unassembled WGS sequence"/>
</dbReference>